<evidence type="ECO:0000313" key="2">
    <source>
        <dbReference type="EMBL" id="KIK92404.1"/>
    </source>
</evidence>
<evidence type="ECO:0000313" key="3">
    <source>
        <dbReference type="Proteomes" id="UP000054538"/>
    </source>
</evidence>
<dbReference type="Proteomes" id="UP000054538">
    <property type="component" value="Unassembled WGS sequence"/>
</dbReference>
<reference evidence="3" key="2">
    <citation type="submission" date="2015-01" db="EMBL/GenBank/DDBJ databases">
        <title>Evolutionary Origins and Diversification of the Mycorrhizal Mutualists.</title>
        <authorList>
            <consortium name="DOE Joint Genome Institute"/>
            <consortium name="Mycorrhizal Genomics Consortium"/>
            <person name="Kohler A."/>
            <person name="Kuo A."/>
            <person name="Nagy L.G."/>
            <person name="Floudas D."/>
            <person name="Copeland A."/>
            <person name="Barry K.W."/>
            <person name="Cichocki N."/>
            <person name="Veneault-Fourrey C."/>
            <person name="LaButti K."/>
            <person name="Lindquist E.A."/>
            <person name="Lipzen A."/>
            <person name="Lundell T."/>
            <person name="Morin E."/>
            <person name="Murat C."/>
            <person name="Riley R."/>
            <person name="Ohm R."/>
            <person name="Sun H."/>
            <person name="Tunlid A."/>
            <person name="Henrissat B."/>
            <person name="Grigoriev I.V."/>
            <person name="Hibbett D.S."/>
            <person name="Martin F."/>
        </authorList>
    </citation>
    <scope>NUCLEOTIDE SEQUENCE [LARGE SCALE GENOMIC DNA]</scope>
    <source>
        <strain evidence="3">Ve08.2h10</strain>
    </source>
</reference>
<keyword evidence="1" id="KW-0732">Signal</keyword>
<feature type="signal peptide" evidence="1">
    <location>
        <begin position="1"/>
        <end position="27"/>
    </location>
</feature>
<feature type="chain" id="PRO_5002208701" evidence="1">
    <location>
        <begin position="28"/>
        <end position="118"/>
    </location>
</feature>
<proteinExistence type="predicted"/>
<dbReference type="AlphaFoldDB" id="A0A0D0DZE2"/>
<feature type="non-terminal residue" evidence="2">
    <location>
        <position position="1"/>
    </location>
</feature>
<name>A0A0D0DZE2_9AGAM</name>
<dbReference type="OrthoDB" id="2526171at2759"/>
<keyword evidence="3" id="KW-1185">Reference proteome</keyword>
<dbReference type="EMBL" id="KN825283">
    <property type="protein sequence ID" value="KIK92404.1"/>
    <property type="molecule type" value="Genomic_DNA"/>
</dbReference>
<dbReference type="InParanoid" id="A0A0D0DZE2"/>
<organism evidence="2 3">
    <name type="scientific">Paxillus rubicundulus Ve08.2h10</name>
    <dbReference type="NCBI Taxonomy" id="930991"/>
    <lineage>
        <taxon>Eukaryota</taxon>
        <taxon>Fungi</taxon>
        <taxon>Dikarya</taxon>
        <taxon>Basidiomycota</taxon>
        <taxon>Agaricomycotina</taxon>
        <taxon>Agaricomycetes</taxon>
        <taxon>Agaricomycetidae</taxon>
        <taxon>Boletales</taxon>
        <taxon>Paxilineae</taxon>
        <taxon>Paxillaceae</taxon>
        <taxon>Paxillus</taxon>
    </lineage>
</organism>
<dbReference type="HOGENOM" id="CLU_2078653_0_0_1"/>
<accession>A0A0D0DZE2</accession>
<sequence>MPKSLCWSSLAILAISLLSTGLPRVAAQTSNVVCLSSFNWMDNSKGQNPCLITAYLQGACNSGQFEVDSLPSGSFYVGPTADEQNACQCSTLTYTTISACALCQNQTYLSWSSWDFNC</sequence>
<gene>
    <name evidence="2" type="ORF">PAXRUDRAFT_147406</name>
</gene>
<evidence type="ECO:0000256" key="1">
    <source>
        <dbReference type="SAM" id="SignalP"/>
    </source>
</evidence>
<dbReference type="STRING" id="930991.A0A0D0DZE2"/>
<feature type="non-terminal residue" evidence="2">
    <location>
        <position position="118"/>
    </location>
</feature>
<reference evidence="2 3" key="1">
    <citation type="submission" date="2014-04" db="EMBL/GenBank/DDBJ databases">
        <authorList>
            <consortium name="DOE Joint Genome Institute"/>
            <person name="Kuo A."/>
            <person name="Kohler A."/>
            <person name="Jargeat P."/>
            <person name="Nagy L.G."/>
            <person name="Floudas D."/>
            <person name="Copeland A."/>
            <person name="Barry K.W."/>
            <person name="Cichocki N."/>
            <person name="Veneault-Fourrey C."/>
            <person name="LaButti K."/>
            <person name="Lindquist E.A."/>
            <person name="Lipzen A."/>
            <person name="Lundell T."/>
            <person name="Morin E."/>
            <person name="Murat C."/>
            <person name="Sun H."/>
            <person name="Tunlid A."/>
            <person name="Henrissat B."/>
            <person name="Grigoriev I.V."/>
            <person name="Hibbett D.S."/>
            <person name="Martin F."/>
            <person name="Nordberg H.P."/>
            <person name="Cantor M.N."/>
            <person name="Hua S.X."/>
        </authorList>
    </citation>
    <scope>NUCLEOTIDE SEQUENCE [LARGE SCALE GENOMIC DNA]</scope>
    <source>
        <strain evidence="2 3">Ve08.2h10</strain>
    </source>
</reference>
<protein>
    <submittedName>
        <fullName evidence="2">Uncharacterized protein</fullName>
    </submittedName>
</protein>